<evidence type="ECO:0000313" key="2">
    <source>
        <dbReference type="Proteomes" id="UP000054477"/>
    </source>
</evidence>
<dbReference type="EMBL" id="KN838729">
    <property type="protein sequence ID" value="KIJ96228.1"/>
    <property type="molecule type" value="Genomic_DNA"/>
</dbReference>
<reference evidence="2" key="2">
    <citation type="submission" date="2015-01" db="EMBL/GenBank/DDBJ databases">
        <title>Evolutionary Origins and Diversification of the Mycorrhizal Mutualists.</title>
        <authorList>
            <consortium name="DOE Joint Genome Institute"/>
            <consortium name="Mycorrhizal Genomics Consortium"/>
            <person name="Kohler A."/>
            <person name="Kuo A."/>
            <person name="Nagy L.G."/>
            <person name="Floudas D."/>
            <person name="Copeland A."/>
            <person name="Barry K.W."/>
            <person name="Cichocki N."/>
            <person name="Veneault-Fourrey C."/>
            <person name="LaButti K."/>
            <person name="Lindquist E.A."/>
            <person name="Lipzen A."/>
            <person name="Lundell T."/>
            <person name="Morin E."/>
            <person name="Murat C."/>
            <person name="Riley R."/>
            <person name="Ohm R."/>
            <person name="Sun H."/>
            <person name="Tunlid A."/>
            <person name="Henrissat B."/>
            <person name="Grigoriev I.V."/>
            <person name="Hibbett D.S."/>
            <person name="Martin F."/>
        </authorList>
    </citation>
    <scope>NUCLEOTIDE SEQUENCE [LARGE SCALE GENOMIC DNA]</scope>
    <source>
        <strain evidence="2">LaAM-08-1</strain>
    </source>
</reference>
<gene>
    <name evidence="1" type="ORF">K443DRAFT_293764</name>
</gene>
<reference evidence="1 2" key="1">
    <citation type="submission" date="2014-04" db="EMBL/GenBank/DDBJ databases">
        <authorList>
            <consortium name="DOE Joint Genome Institute"/>
            <person name="Kuo A."/>
            <person name="Kohler A."/>
            <person name="Nagy L.G."/>
            <person name="Floudas D."/>
            <person name="Copeland A."/>
            <person name="Barry K.W."/>
            <person name="Cichocki N."/>
            <person name="Veneault-Fourrey C."/>
            <person name="LaButti K."/>
            <person name="Lindquist E.A."/>
            <person name="Lipzen A."/>
            <person name="Lundell T."/>
            <person name="Morin E."/>
            <person name="Murat C."/>
            <person name="Sun H."/>
            <person name="Tunlid A."/>
            <person name="Henrissat B."/>
            <person name="Grigoriev I.V."/>
            <person name="Hibbett D.S."/>
            <person name="Martin F."/>
            <person name="Nordberg H.P."/>
            <person name="Cantor M.N."/>
            <person name="Hua S.X."/>
        </authorList>
    </citation>
    <scope>NUCLEOTIDE SEQUENCE [LARGE SCALE GENOMIC DNA]</scope>
    <source>
        <strain evidence="1 2">LaAM-08-1</strain>
    </source>
</reference>
<dbReference type="Proteomes" id="UP000054477">
    <property type="component" value="Unassembled WGS sequence"/>
</dbReference>
<evidence type="ECO:0000313" key="1">
    <source>
        <dbReference type="EMBL" id="KIJ96228.1"/>
    </source>
</evidence>
<dbReference type="HOGENOM" id="CLU_1816096_0_0_1"/>
<proteinExistence type="predicted"/>
<protein>
    <submittedName>
        <fullName evidence="1">Uncharacterized protein</fullName>
    </submittedName>
</protein>
<name>A0A0C9X4J5_9AGAR</name>
<accession>A0A0C9X4J5</accession>
<sequence length="142" mass="16251">MSSRPFHQSDMFSKRPLTPLSMMCFHTRIICDLCSCLRRGPMFRLVRYGQSMVPSLSRSLPSRYGRCLVSPPLPLDTFMPEASFQIDPLRSTTPHRSNLYLGSNRTVKEFPGYVVAAFQELIVGLPADWSACIYFLDFELTF</sequence>
<keyword evidence="2" id="KW-1185">Reference proteome</keyword>
<dbReference type="AlphaFoldDB" id="A0A0C9X4J5"/>
<organism evidence="1 2">
    <name type="scientific">Laccaria amethystina LaAM-08-1</name>
    <dbReference type="NCBI Taxonomy" id="1095629"/>
    <lineage>
        <taxon>Eukaryota</taxon>
        <taxon>Fungi</taxon>
        <taxon>Dikarya</taxon>
        <taxon>Basidiomycota</taxon>
        <taxon>Agaricomycotina</taxon>
        <taxon>Agaricomycetes</taxon>
        <taxon>Agaricomycetidae</taxon>
        <taxon>Agaricales</taxon>
        <taxon>Agaricineae</taxon>
        <taxon>Hydnangiaceae</taxon>
        <taxon>Laccaria</taxon>
    </lineage>
</organism>